<evidence type="ECO:0000313" key="6">
    <source>
        <dbReference type="Proteomes" id="UP000037146"/>
    </source>
</evidence>
<dbReference type="SUPFAM" id="SSF55816">
    <property type="entry name" value="5'-nucleotidase (syn. UDP-sugar hydrolase), C-terminal domain"/>
    <property type="match status" value="1"/>
</dbReference>
<organism evidence="5 6">
    <name type="scientific">Peribacillus loiseleuriae</name>
    <dbReference type="NCBI Taxonomy" id="1679170"/>
    <lineage>
        <taxon>Bacteria</taxon>
        <taxon>Bacillati</taxon>
        <taxon>Bacillota</taxon>
        <taxon>Bacilli</taxon>
        <taxon>Bacillales</taxon>
        <taxon>Bacillaceae</taxon>
        <taxon>Peribacillus</taxon>
    </lineage>
</organism>
<dbReference type="PRINTS" id="PR01607">
    <property type="entry name" value="APYRASEFAMLY"/>
</dbReference>
<evidence type="ECO:0000259" key="3">
    <source>
        <dbReference type="Pfam" id="PF00149"/>
    </source>
</evidence>
<dbReference type="GO" id="GO:0030288">
    <property type="term" value="C:outer membrane-bounded periplasmic space"/>
    <property type="evidence" value="ECO:0007669"/>
    <property type="project" value="TreeGrafter"/>
</dbReference>
<proteinExistence type="inferred from homology"/>
<dbReference type="SUPFAM" id="SSF56300">
    <property type="entry name" value="Metallo-dependent phosphatases"/>
    <property type="match status" value="1"/>
</dbReference>
<comment type="caution">
    <text evidence="5">The sequence shown here is derived from an EMBL/GenBank/DDBJ whole genome shotgun (WGS) entry which is preliminary data.</text>
</comment>
<dbReference type="Pfam" id="PF02872">
    <property type="entry name" value="5_nucleotid_C"/>
    <property type="match status" value="1"/>
</dbReference>
<dbReference type="InterPro" id="IPR006179">
    <property type="entry name" value="5_nucleotidase/apyrase"/>
</dbReference>
<gene>
    <name evidence="5" type="ORF">AC625_11345</name>
</gene>
<dbReference type="Pfam" id="PF00149">
    <property type="entry name" value="Metallophos"/>
    <property type="match status" value="1"/>
</dbReference>
<dbReference type="InterPro" id="IPR004843">
    <property type="entry name" value="Calcineurin-like_PHP"/>
</dbReference>
<dbReference type="InterPro" id="IPR036907">
    <property type="entry name" value="5'-Nucleotdase_C_sf"/>
</dbReference>
<feature type="domain" description="Calcineurin-like phosphoesterase" evidence="3">
    <location>
        <begin position="8"/>
        <end position="224"/>
    </location>
</feature>
<dbReference type="PANTHER" id="PTHR11575:SF42">
    <property type="entry name" value="SULFUR OXIDATION PROTEIN SOXB"/>
    <property type="match status" value="1"/>
</dbReference>
<keyword evidence="2" id="KW-0378">Hydrolase</keyword>
<dbReference type="GO" id="GO:0009166">
    <property type="term" value="P:nucleotide catabolic process"/>
    <property type="evidence" value="ECO:0007669"/>
    <property type="project" value="InterPro"/>
</dbReference>
<dbReference type="GO" id="GO:0016787">
    <property type="term" value="F:hydrolase activity"/>
    <property type="evidence" value="ECO:0007669"/>
    <property type="project" value="UniProtKB-KW"/>
</dbReference>
<dbReference type="EMBL" id="LFZW01000001">
    <property type="protein sequence ID" value="KMY50032.1"/>
    <property type="molecule type" value="Genomic_DNA"/>
</dbReference>
<dbReference type="InterPro" id="IPR029052">
    <property type="entry name" value="Metallo-depent_PP-like"/>
</dbReference>
<dbReference type="Gene3D" id="3.60.21.10">
    <property type="match status" value="1"/>
</dbReference>
<dbReference type="PATRIC" id="fig|1679170.3.peg.2555"/>
<protein>
    <submittedName>
        <fullName evidence="5">5'-nucleotidase</fullName>
    </submittedName>
</protein>
<accession>A0A0K9GUX3</accession>
<keyword evidence="2" id="KW-0547">Nucleotide-binding</keyword>
<dbReference type="InterPro" id="IPR008334">
    <property type="entry name" value="5'-Nucleotdase_C"/>
</dbReference>
<keyword evidence="6" id="KW-1185">Reference proteome</keyword>
<dbReference type="AlphaFoldDB" id="A0A0K9GUX3"/>
<evidence type="ECO:0000313" key="5">
    <source>
        <dbReference type="EMBL" id="KMY50032.1"/>
    </source>
</evidence>
<feature type="domain" description="5'-Nucleotidase C-terminal" evidence="4">
    <location>
        <begin position="299"/>
        <end position="435"/>
    </location>
</feature>
<evidence type="ECO:0000256" key="2">
    <source>
        <dbReference type="RuleBase" id="RU362119"/>
    </source>
</evidence>
<dbReference type="Proteomes" id="UP000037146">
    <property type="component" value="Unassembled WGS sequence"/>
</dbReference>
<dbReference type="PANTHER" id="PTHR11575">
    <property type="entry name" value="5'-NUCLEOTIDASE-RELATED"/>
    <property type="match status" value="1"/>
</dbReference>
<dbReference type="STRING" id="1679170.AC625_11345"/>
<evidence type="ECO:0000259" key="4">
    <source>
        <dbReference type="Pfam" id="PF02872"/>
    </source>
</evidence>
<dbReference type="GO" id="GO:0000166">
    <property type="term" value="F:nucleotide binding"/>
    <property type="evidence" value="ECO:0007669"/>
    <property type="project" value="UniProtKB-KW"/>
</dbReference>
<sequence>MSGINHLTILQMNDTHAYLDLHPEMFLEGKGEAHFRNVGGYARIASIFNKARAENLGGVLVLDNGDTFHGTYPAIATMGESLIPILNTMGIDGMTAHWEFAYGPNHFKKLSTLLDYPMLANNCYDEGSKQPVFPTHAVIERAGLKIGVIGIACHIVDKTMPPHFSTGINFTLGNEVLPSQIDKLRSVDKVDLIVVLSHLGFPIEVKIASEVKGIDVLLSAHTHNRLNKPVLINNTLIIQSGCHGSFIGRLDLEIENRQILKYQHKLIEVSEEIQPDPKVQALISNVLEPHKDMLQSKVGETKTALHRYAQLESTMDNLLLESLIEISNAQLAFSNGWRYGAPIPPGPITMNDLWNIIPTNPPVSTVELTGKELLEMLEENLERTFASNPYDQMGGYVKRCLGLRMFIKIENPAGTRIQQLFIDDQLVNPNCTYLAAFVTMQGVPQKYGTNRKNLNCHAIDALKQFIEKRGVISVDLNSTVQVV</sequence>
<dbReference type="RefSeq" id="WP_049681383.1">
    <property type="nucleotide sequence ID" value="NZ_LFZW01000001.1"/>
</dbReference>
<dbReference type="Gene3D" id="3.90.780.10">
    <property type="entry name" value="5'-Nucleotidase, C-terminal domain"/>
    <property type="match status" value="1"/>
</dbReference>
<reference evidence="6" key="1">
    <citation type="submission" date="2015-07" db="EMBL/GenBank/DDBJ databases">
        <title>Genome sequencing project for genomic taxonomy and phylogenomics of Bacillus-like bacteria.</title>
        <authorList>
            <person name="Liu B."/>
            <person name="Wang J."/>
            <person name="Zhu Y."/>
            <person name="Liu G."/>
            <person name="Chen Q."/>
            <person name="Chen Z."/>
            <person name="Lan J."/>
            <person name="Che J."/>
            <person name="Ge C."/>
            <person name="Shi H."/>
            <person name="Pan Z."/>
            <person name="Liu X."/>
        </authorList>
    </citation>
    <scope>NUCLEOTIDE SEQUENCE [LARGE SCALE GENOMIC DNA]</scope>
    <source>
        <strain evidence="6">FJAT-27997</strain>
    </source>
</reference>
<evidence type="ECO:0000256" key="1">
    <source>
        <dbReference type="ARBA" id="ARBA00022729"/>
    </source>
</evidence>
<keyword evidence="1" id="KW-0732">Signal</keyword>
<comment type="similarity">
    <text evidence="2">Belongs to the 5'-nucleotidase family.</text>
</comment>
<name>A0A0K9GUX3_9BACI</name>